<dbReference type="SUPFAM" id="SSF143081">
    <property type="entry name" value="BB1717-like"/>
    <property type="match status" value="1"/>
</dbReference>
<dbReference type="PANTHER" id="PTHR13604">
    <property type="entry name" value="DC12-RELATED"/>
    <property type="match status" value="1"/>
</dbReference>
<evidence type="ECO:0000313" key="10">
    <source>
        <dbReference type="Proteomes" id="UP001165667"/>
    </source>
</evidence>
<gene>
    <name evidence="9" type="ORF">M8523_01390</name>
</gene>
<evidence type="ECO:0000256" key="5">
    <source>
        <dbReference type="ARBA" id="ARBA00023124"/>
    </source>
</evidence>
<proteinExistence type="inferred from homology"/>
<dbReference type="EMBL" id="JAMOIM010000001">
    <property type="protein sequence ID" value="MCW6506672.1"/>
    <property type="molecule type" value="Genomic_DNA"/>
</dbReference>
<evidence type="ECO:0000256" key="1">
    <source>
        <dbReference type="ARBA" id="ARBA00008136"/>
    </source>
</evidence>
<evidence type="ECO:0000256" key="7">
    <source>
        <dbReference type="ARBA" id="ARBA00023239"/>
    </source>
</evidence>
<dbReference type="GO" id="GO:0016829">
    <property type="term" value="F:lyase activity"/>
    <property type="evidence" value="ECO:0007669"/>
    <property type="project" value="UniProtKB-KW"/>
</dbReference>
<evidence type="ECO:0000256" key="2">
    <source>
        <dbReference type="ARBA" id="ARBA00022670"/>
    </source>
</evidence>
<keyword evidence="6" id="KW-0238">DNA-binding</keyword>
<dbReference type="RefSeq" id="WP_282583024.1">
    <property type="nucleotide sequence ID" value="NZ_JAMOIM010000001.1"/>
</dbReference>
<organism evidence="9 10">
    <name type="scientific">Lichenifustis flavocetrariae</name>
    <dbReference type="NCBI Taxonomy" id="2949735"/>
    <lineage>
        <taxon>Bacteria</taxon>
        <taxon>Pseudomonadati</taxon>
        <taxon>Pseudomonadota</taxon>
        <taxon>Alphaproteobacteria</taxon>
        <taxon>Hyphomicrobiales</taxon>
        <taxon>Lichenihabitantaceae</taxon>
        <taxon>Lichenifustis</taxon>
    </lineage>
</organism>
<protein>
    <recommendedName>
        <fullName evidence="8">Abasic site processing protein</fullName>
        <ecNumber evidence="8">3.4.-.-</ecNumber>
    </recommendedName>
</protein>
<evidence type="ECO:0000256" key="3">
    <source>
        <dbReference type="ARBA" id="ARBA00022763"/>
    </source>
</evidence>
<keyword evidence="2 8" id="KW-0645">Protease</keyword>
<keyword evidence="7" id="KW-0456">Lyase</keyword>
<dbReference type="Proteomes" id="UP001165667">
    <property type="component" value="Unassembled WGS sequence"/>
</dbReference>
<comment type="caution">
    <text evidence="9">The sequence shown here is derived from an EMBL/GenBank/DDBJ whole genome shotgun (WGS) entry which is preliminary data.</text>
</comment>
<keyword evidence="5" id="KW-0190">Covalent protein-DNA linkage</keyword>
<dbReference type="GO" id="GO:0003697">
    <property type="term" value="F:single-stranded DNA binding"/>
    <property type="evidence" value="ECO:0007669"/>
    <property type="project" value="InterPro"/>
</dbReference>
<dbReference type="GO" id="GO:0006508">
    <property type="term" value="P:proteolysis"/>
    <property type="evidence" value="ECO:0007669"/>
    <property type="project" value="UniProtKB-KW"/>
</dbReference>
<dbReference type="InterPro" id="IPR003738">
    <property type="entry name" value="SRAP"/>
</dbReference>
<reference evidence="9" key="1">
    <citation type="submission" date="2022-05" db="EMBL/GenBank/DDBJ databases">
        <authorList>
            <person name="Pankratov T."/>
        </authorList>
    </citation>
    <scope>NUCLEOTIDE SEQUENCE</scope>
    <source>
        <strain evidence="9">BP6-180914</strain>
    </source>
</reference>
<dbReference type="Pfam" id="PF02586">
    <property type="entry name" value="SRAP"/>
    <property type="match status" value="1"/>
</dbReference>
<dbReference type="GO" id="GO:0008233">
    <property type="term" value="F:peptidase activity"/>
    <property type="evidence" value="ECO:0007669"/>
    <property type="project" value="UniProtKB-KW"/>
</dbReference>
<dbReference type="Gene3D" id="3.90.1680.10">
    <property type="entry name" value="SOS response associated peptidase-like"/>
    <property type="match status" value="1"/>
</dbReference>
<dbReference type="GO" id="GO:0106300">
    <property type="term" value="P:protein-DNA covalent cross-linking repair"/>
    <property type="evidence" value="ECO:0007669"/>
    <property type="project" value="InterPro"/>
</dbReference>
<dbReference type="PANTHER" id="PTHR13604:SF0">
    <property type="entry name" value="ABASIC SITE PROCESSING PROTEIN HMCES"/>
    <property type="match status" value="1"/>
</dbReference>
<evidence type="ECO:0000256" key="4">
    <source>
        <dbReference type="ARBA" id="ARBA00022801"/>
    </source>
</evidence>
<keyword evidence="4 8" id="KW-0378">Hydrolase</keyword>
<evidence type="ECO:0000256" key="6">
    <source>
        <dbReference type="ARBA" id="ARBA00023125"/>
    </source>
</evidence>
<keyword evidence="10" id="KW-1185">Reference proteome</keyword>
<comment type="similarity">
    <text evidence="1 8">Belongs to the SOS response-associated peptidase family.</text>
</comment>
<name>A0AA41YZR4_9HYPH</name>
<keyword evidence="3" id="KW-0227">DNA damage</keyword>
<dbReference type="AlphaFoldDB" id="A0AA41YZR4"/>
<sequence>MCGRFTQNYTWAQVQAFLKLVGAPLNLQPRYNIAPTTIIDVVRLDPAGQRELVRMRWGLVPGWWSKPLKDVPATFNARAETAAEKPIFRTAFRGRRCLVPASGFYEWTGARGAKVPHLFTAADGSPVLAFAGLWDRWRDKATGEDILSATILVSGATAWMAPYHDRMPVILMPEQFDAWLSGTAGPEMLQPAAETALRKWIVSNRVNMSGQDDDSPSLIEPAA</sequence>
<dbReference type="InterPro" id="IPR036590">
    <property type="entry name" value="SRAP-like"/>
</dbReference>
<dbReference type="EC" id="3.4.-.-" evidence="8"/>
<accession>A0AA41YZR4</accession>
<evidence type="ECO:0000256" key="8">
    <source>
        <dbReference type="RuleBase" id="RU364100"/>
    </source>
</evidence>
<evidence type="ECO:0000313" key="9">
    <source>
        <dbReference type="EMBL" id="MCW6506672.1"/>
    </source>
</evidence>